<name>E0IDR7_9BACL</name>
<dbReference type="EMBL" id="AEDD01000011">
    <property type="protein sequence ID" value="EFM09271.1"/>
    <property type="molecule type" value="Genomic_DNA"/>
</dbReference>
<accession>E0IDR7</accession>
<keyword evidence="1" id="KW-0812">Transmembrane</keyword>
<protein>
    <submittedName>
        <fullName evidence="2">Uncharacterized protein</fullName>
    </submittedName>
</protein>
<gene>
    <name evidence="2" type="ORF">PaecuDRAFT_3808</name>
</gene>
<keyword evidence="1" id="KW-0472">Membrane</keyword>
<evidence type="ECO:0000256" key="1">
    <source>
        <dbReference type="SAM" id="Phobius"/>
    </source>
</evidence>
<evidence type="ECO:0000313" key="2">
    <source>
        <dbReference type="EMBL" id="EFM09271.1"/>
    </source>
</evidence>
<keyword evidence="3" id="KW-1185">Reference proteome</keyword>
<dbReference type="Proteomes" id="UP000005387">
    <property type="component" value="Unassembled WGS sequence"/>
</dbReference>
<reference evidence="2 3" key="1">
    <citation type="submission" date="2010-07" db="EMBL/GenBank/DDBJ databases">
        <title>The draft genome of Paenibacillus curdlanolyticus YK9.</title>
        <authorList>
            <consortium name="US DOE Joint Genome Institute (JGI-PGF)"/>
            <person name="Lucas S."/>
            <person name="Copeland A."/>
            <person name="Lapidus A."/>
            <person name="Cheng J.-F."/>
            <person name="Bruce D."/>
            <person name="Goodwin L."/>
            <person name="Pitluck S."/>
            <person name="Land M.L."/>
            <person name="Hauser L."/>
            <person name="Chang Y.-J."/>
            <person name="Jeffries C."/>
            <person name="Anderson I.J."/>
            <person name="Johnson E."/>
            <person name="Loganathan U."/>
            <person name="Mulhopadhyay B."/>
            <person name="Kyrpides N."/>
            <person name="Woyke T.J."/>
        </authorList>
    </citation>
    <scope>NUCLEOTIDE SEQUENCE [LARGE SCALE GENOMIC DNA]</scope>
    <source>
        <strain evidence="2 3">YK9</strain>
    </source>
</reference>
<feature type="transmembrane region" description="Helical" evidence="1">
    <location>
        <begin position="7"/>
        <end position="27"/>
    </location>
</feature>
<sequence length="31" mass="3178">MNISPKLIIGLAIGTVIVVIALMGLVLSQLS</sequence>
<evidence type="ECO:0000313" key="3">
    <source>
        <dbReference type="Proteomes" id="UP000005387"/>
    </source>
</evidence>
<dbReference type="AlphaFoldDB" id="E0IDR7"/>
<keyword evidence="1" id="KW-1133">Transmembrane helix</keyword>
<organism evidence="2 3">
    <name type="scientific">Paenibacillus curdlanolyticus YK9</name>
    <dbReference type="NCBI Taxonomy" id="717606"/>
    <lineage>
        <taxon>Bacteria</taxon>
        <taxon>Bacillati</taxon>
        <taxon>Bacillota</taxon>
        <taxon>Bacilli</taxon>
        <taxon>Bacillales</taxon>
        <taxon>Paenibacillaceae</taxon>
        <taxon>Paenibacillus</taxon>
    </lineage>
</organism>
<proteinExistence type="predicted"/>